<evidence type="ECO:0000313" key="2">
    <source>
        <dbReference type="EMBL" id="CAD8106561.1"/>
    </source>
</evidence>
<comment type="caution">
    <text evidence="2">The sequence shown here is derived from an EMBL/GenBank/DDBJ whole genome shotgun (WGS) entry which is preliminary data.</text>
</comment>
<feature type="region of interest" description="Disordered" evidence="1">
    <location>
        <begin position="345"/>
        <end position="364"/>
    </location>
</feature>
<name>A0A8S1PU96_9CILI</name>
<proteinExistence type="predicted"/>
<dbReference type="Proteomes" id="UP000692954">
    <property type="component" value="Unassembled WGS sequence"/>
</dbReference>
<evidence type="ECO:0000313" key="3">
    <source>
        <dbReference type="Proteomes" id="UP000692954"/>
    </source>
</evidence>
<reference evidence="2" key="1">
    <citation type="submission" date="2021-01" db="EMBL/GenBank/DDBJ databases">
        <authorList>
            <consortium name="Genoscope - CEA"/>
            <person name="William W."/>
        </authorList>
    </citation>
    <scope>NUCLEOTIDE SEQUENCE</scope>
</reference>
<gene>
    <name evidence="2" type="ORF">PSON_ATCC_30995.1.T0870044</name>
</gene>
<accession>A0A8S1PU96</accession>
<evidence type="ECO:0000256" key="1">
    <source>
        <dbReference type="SAM" id="MobiDB-lite"/>
    </source>
</evidence>
<dbReference type="OrthoDB" id="292517at2759"/>
<dbReference type="AlphaFoldDB" id="A0A8S1PU96"/>
<feature type="region of interest" description="Disordered" evidence="1">
    <location>
        <begin position="303"/>
        <end position="333"/>
    </location>
</feature>
<organism evidence="2 3">
    <name type="scientific">Paramecium sonneborni</name>
    <dbReference type="NCBI Taxonomy" id="65129"/>
    <lineage>
        <taxon>Eukaryota</taxon>
        <taxon>Sar</taxon>
        <taxon>Alveolata</taxon>
        <taxon>Ciliophora</taxon>
        <taxon>Intramacronucleata</taxon>
        <taxon>Oligohymenophorea</taxon>
        <taxon>Peniculida</taxon>
        <taxon>Parameciidae</taxon>
        <taxon>Paramecium</taxon>
    </lineage>
</organism>
<keyword evidence="3" id="KW-1185">Reference proteome</keyword>
<dbReference type="EMBL" id="CAJJDN010000087">
    <property type="protein sequence ID" value="CAD8106561.1"/>
    <property type="molecule type" value="Genomic_DNA"/>
</dbReference>
<protein>
    <submittedName>
        <fullName evidence="2">Uncharacterized protein</fullName>
    </submittedName>
</protein>
<sequence>MDNIVQHVDDEYNEAKQDSYQQPEKLSDNLGRTVFFDSNNLPQVECYYHKGYYISNMCRAPQCIIPLCPLCIHLHSKEHVNEGTYPVFESLEVLLNQASDHVNNELKKFTNSYYDIKKHVNTFEVHADKTIKKIREIKKRIQDVVEQFFNGLENEVSHKQKKNVNNQERDAKHLLQMIEDRWRSMKQMLTTFQSSDCLTALIPYFTTTFQEDNHVYYKKIGEYINAFPTVSSEVHIDQHRASELSVFLSSIIRVQHTSIPDFIGIHQLPTTNVTESTKISSFQSSSLQGSRIKEPLRVTIPEKQTQFETFDQRRSPIQDVRAQRSPPPNSQSMFPYPIHASMHQYPSQHHLPPQHYLPPQHHRF</sequence>